<accession>A0A0A9EQ67</accession>
<sequence>MLIVILCFFMFCARSIMIKHYNT</sequence>
<name>A0A0A9EQ67_ARUDO</name>
<reference evidence="1" key="1">
    <citation type="submission" date="2014-09" db="EMBL/GenBank/DDBJ databases">
        <authorList>
            <person name="Magalhaes I.L.F."/>
            <person name="Oliveira U."/>
            <person name="Santos F.R."/>
            <person name="Vidigal T.H.D.A."/>
            <person name="Brescovit A.D."/>
            <person name="Santos A.J."/>
        </authorList>
    </citation>
    <scope>NUCLEOTIDE SEQUENCE</scope>
    <source>
        <tissue evidence="1">Shoot tissue taken approximately 20 cm above the soil surface</tissue>
    </source>
</reference>
<dbReference type="AlphaFoldDB" id="A0A0A9EQ67"/>
<organism evidence="1">
    <name type="scientific">Arundo donax</name>
    <name type="common">Giant reed</name>
    <name type="synonym">Donax arundinaceus</name>
    <dbReference type="NCBI Taxonomy" id="35708"/>
    <lineage>
        <taxon>Eukaryota</taxon>
        <taxon>Viridiplantae</taxon>
        <taxon>Streptophyta</taxon>
        <taxon>Embryophyta</taxon>
        <taxon>Tracheophyta</taxon>
        <taxon>Spermatophyta</taxon>
        <taxon>Magnoliopsida</taxon>
        <taxon>Liliopsida</taxon>
        <taxon>Poales</taxon>
        <taxon>Poaceae</taxon>
        <taxon>PACMAD clade</taxon>
        <taxon>Arundinoideae</taxon>
        <taxon>Arundineae</taxon>
        <taxon>Arundo</taxon>
    </lineage>
</organism>
<evidence type="ECO:0000313" key="1">
    <source>
        <dbReference type="EMBL" id="JAD98152.1"/>
    </source>
</evidence>
<proteinExistence type="predicted"/>
<protein>
    <submittedName>
        <fullName evidence="1">Uncharacterized protein</fullName>
    </submittedName>
</protein>
<reference evidence="1" key="2">
    <citation type="journal article" date="2015" name="Data Brief">
        <title>Shoot transcriptome of the giant reed, Arundo donax.</title>
        <authorList>
            <person name="Barrero R.A."/>
            <person name="Guerrero F.D."/>
            <person name="Moolhuijzen P."/>
            <person name="Goolsby J.A."/>
            <person name="Tidwell J."/>
            <person name="Bellgard S.E."/>
            <person name="Bellgard M.I."/>
        </authorList>
    </citation>
    <scope>NUCLEOTIDE SEQUENCE</scope>
    <source>
        <tissue evidence="1">Shoot tissue taken approximately 20 cm above the soil surface</tissue>
    </source>
</reference>
<dbReference type="EMBL" id="GBRH01199743">
    <property type="protein sequence ID" value="JAD98152.1"/>
    <property type="molecule type" value="Transcribed_RNA"/>
</dbReference>